<evidence type="ECO:0008006" key="3">
    <source>
        <dbReference type="Google" id="ProtNLM"/>
    </source>
</evidence>
<sequence>MAEPRHALELGGDGMEDVETPAWEDVAEAMKALDGYDRTILTLVRGLAHMAVGGDAGRGLVLYADLGDEDFYNLIVPDAGAGSVEVVAGGQPGVFEARQVVSEGQALAALKAFWENGRLDQGQVWERQY</sequence>
<gene>
    <name evidence="1" type="ORF">GCM10009554_68730</name>
</gene>
<comment type="caution">
    <text evidence="1">The sequence shown here is derived from an EMBL/GenBank/DDBJ whole genome shotgun (WGS) entry which is preliminary data.</text>
</comment>
<proteinExistence type="predicted"/>
<evidence type="ECO:0000313" key="2">
    <source>
        <dbReference type="Proteomes" id="UP001500542"/>
    </source>
</evidence>
<dbReference type="EMBL" id="BAAAHK010000019">
    <property type="protein sequence ID" value="GAA0957670.1"/>
    <property type="molecule type" value="Genomic_DNA"/>
</dbReference>
<keyword evidence="2" id="KW-1185">Reference proteome</keyword>
<dbReference type="Pfam" id="PF14430">
    <property type="entry name" value="Imm1"/>
    <property type="match status" value="1"/>
</dbReference>
<evidence type="ECO:0000313" key="1">
    <source>
        <dbReference type="EMBL" id="GAA0957670.1"/>
    </source>
</evidence>
<organism evidence="1 2">
    <name type="scientific">Kribbella koreensis</name>
    <dbReference type="NCBI Taxonomy" id="57909"/>
    <lineage>
        <taxon>Bacteria</taxon>
        <taxon>Bacillati</taxon>
        <taxon>Actinomycetota</taxon>
        <taxon>Actinomycetes</taxon>
        <taxon>Propionibacteriales</taxon>
        <taxon>Kribbellaceae</taxon>
        <taxon>Kribbella</taxon>
    </lineage>
</organism>
<dbReference type="InterPro" id="IPR025680">
    <property type="entry name" value="DddI"/>
</dbReference>
<reference evidence="2" key="1">
    <citation type="journal article" date="2019" name="Int. J. Syst. Evol. Microbiol.">
        <title>The Global Catalogue of Microorganisms (GCM) 10K type strain sequencing project: providing services to taxonomists for standard genome sequencing and annotation.</title>
        <authorList>
            <consortium name="The Broad Institute Genomics Platform"/>
            <consortium name="The Broad Institute Genome Sequencing Center for Infectious Disease"/>
            <person name="Wu L."/>
            <person name="Ma J."/>
        </authorList>
    </citation>
    <scope>NUCLEOTIDE SEQUENCE [LARGE SCALE GENOMIC DNA]</scope>
    <source>
        <strain evidence="2">JCM 10977</strain>
    </source>
</reference>
<protein>
    <recommendedName>
        <fullName evidence="3">Immunity protein Imm1</fullName>
    </recommendedName>
</protein>
<dbReference type="RefSeq" id="WP_343980138.1">
    <property type="nucleotide sequence ID" value="NZ_BAAAHK010000019.1"/>
</dbReference>
<dbReference type="Proteomes" id="UP001500542">
    <property type="component" value="Unassembled WGS sequence"/>
</dbReference>
<name>A0ABP4BZY4_9ACTN</name>
<accession>A0ABP4BZY4</accession>